<evidence type="ECO:0000256" key="3">
    <source>
        <dbReference type="ARBA" id="ARBA00022989"/>
    </source>
</evidence>
<dbReference type="GO" id="GO:0004930">
    <property type="term" value="F:G protein-coupled receptor activity"/>
    <property type="evidence" value="ECO:0007669"/>
    <property type="project" value="InterPro"/>
</dbReference>
<evidence type="ECO:0000256" key="2">
    <source>
        <dbReference type="ARBA" id="ARBA00022692"/>
    </source>
</evidence>
<accession>A0A8S3IQ65</accession>
<evidence type="ECO:0000256" key="1">
    <source>
        <dbReference type="ARBA" id="ARBA00004141"/>
    </source>
</evidence>
<comment type="subcellular location">
    <subcellularLocation>
        <location evidence="1">Membrane</location>
        <topology evidence="1">Multi-pass membrane protein</topology>
    </subcellularLocation>
</comment>
<evidence type="ECO:0000313" key="7">
    <source>
        <dbReference type="EMBL" id="CAF5205342.1"/>
    </source>
</evidence>
<gene>
    <name evidence="7" type="ORF">GIL414_LOCUS77936</name>
</gene>
<evidence type="ECO:0000313" key="8">
    <source>
        <dbReference type="Proteomes" id="UP000681720"/>
    </source>
</evidence>
<evidence type="ECO:0000256" key="4">
    <source>
        <dbReference type="ARBA" id="ARBA00023136"/>
    </source>
</evidence>
<dbReference type="GO" id="GO:0005886">
    <property type="term" value="C:plasma membrane"/>
    <property type="evidence" value="ECO:0007669"/>
    <property type="project" value="TreeGrafter"/>
</dbReference>
<dbReference type="InterPro" id="IPR017981">
    <property type="entry name" value="GPCR_2-like_7TM"/>
</dbReference>
<dbReference type="InterPro" id="IPR000832">
    <property type="entry name" value="GPCR_2_secretin-like"/>
</dbReference>
<feature type="domain" description="G-protein coupled receptors family 2 profile 2" evidence="6">
    <location>
        <begin position="1"/>
        <end position="115"/>
    </location>
</feature>
<feature type="transmembrane region" description="Helical" evidence="5">
    <location>
        <begin position="15"/>
        <end position="35"/>
    </location>
</feature>
<keyword evidence="4 5" id="KW-0472">Membrane</keyword>
<keyword evidence="2 5" id="KW-0812">Transmembrane</keyword>
<dbReference type="AlphaFoldDB" id="A0A8S3IQ65"/>
<dbReference type="PANTHER" id="PTHR12011:SF347">
    <property type="entry name" value="FI21270P1-RELATED"/>
    <property type="match status" value="1"/>
</dbReference>
<organism evidence="7 8">
    <name type="scientific">Rotaria magnacalcarata</name>
    <dbReference type="NCBI Taxonomy" id="392030"/>
    <lineage>
        <taxon>Eukaryota</taxon>
        <taxon>Metazoa</taxon>
        <taxon>Spiralia</taxon>
        <taxon>Gnathifera</taxon>
        <taxon>Rotifera</taxon>
        <taxon>Eurotatoria</taxon>
        <taxon>Bdelloidea</taxon>
        <taxon>Philodinida</taxon>
        <taxon>Philodinidae</taxon>
        <taxon>Rotaria</taxon>
    </lineage>
</organism>
<dbReference type="PROSITE" id="PS50261">
    <property type="entry name" value="G_PROTEIN_RECEP_F2_4"/>
    <property type="match status" value="1"/>
</dbReference>
<comment type="caution">
    <text evidence="7">The sequence shown here is derived from an EMBL/GenBank/DDBJ whole genome shotgun (WGS) entry which is preliminary data.</text>
</comment>
<dbReference type="GO" id="GO:0007166">
    <property type="term" value="P:cell surface receptor signaling pathway"/>
    <property type="evidence" value="ECO:0007669"/>
    <property type="project" value="InterPro"/>
</dbReference>
<dbReference type="Proteomes" id="UP000681720">
    <property type="component" value="Unassembled WGS sequence"/>
</dbReference>
<evidence type="ECO:0000259" key="6">
    <source>
        <dbReference type="PROSITE" id="PS50261"/>
    </source>
</evidence>
<protein>
    <recommendedName>
        <fullName evidence="6">G-protein coupled receptors family 2 profile 2 domain-containing protein</fullName>
    </recommendedName>
</protein>
<dbReference type="Gene3D" id="1.20.1070.10">
    <property type="entry name" value="Rhodopsin 7-helix transmembrane proteins"/>
    <property type="match status" value="1"/>
</dbReference>
<dbReference type="EMBL" id="CAJOBJ010348792">
    <property type="protein sequence ID" value="CAF5205342.1"/>
    <property type="molecule type" value="Genomic_DNA"/>
</dbReference>
<sequence length="115" mass="13202">FHMDVEDDLTIVRNALHINMSLCLIIVQTLFLVGIDQIKHKFGCQLISILLDYFLLATFSWMFVDGIELLIALKHVFKIDRIRLIAYSIYSYGFPLLVVFLSTILSTKTKYGLSA</sequence>
<dbReference type="PANTHER" id="PTHR12011">
    <property type="entry name" value="ADHESION G-PROTEIN COUPLED RECEPTOR"/>
    <property type="match status" value="1"/>
</dbReference>
<feature type="transmembrane region" description="Helical" evidence="5">
    <location>
        <begin position="84"/>
        <end position="105"/>
    </location>
</feature>
<feature type="transmembrane region" description="Helical" evidence="5">
    <location>
        <begin position="42"/>
        <end position="64"/>
    </location>
</feature>
<name>A0A8S3IQ65_9BILA</name>
<evidence type="ECO:0000256" key="5">
    <source>
        <dbReference type="SAM" id="Phobius"/>
    </source>
</evidence>
<reference evidence="7" key="1">
    <citation type="submission" date="2021-02" db="EMBL/GenBank/DDBJ databases">
        <authorList>
            <person name="Nowell W R."/>
        </authorList>
    </citation>
    <scope>NUCLEOTIDE SEQUENCE</scope>
</reference>
<keyword evidence="3 5" id="KW-1133">Transmembrane helix</keyword>
<dbReference type="Pfam" id="PF00002">
    <property type="entry name" value="7tm_2"/>
    <property type="match status" value="1"/>
</dbReference>
<proteinExistence type="predicted"/>
<feature type="non-terminal residue" evidence="7">
    <location>
        <position position="1"/>
    </location>
</feature>